<sequence length="277" mass="31870">MNLEARLNTTSVSVIACFSLVYLVSFVNHILATAALFSVVPLYFFVQRNHARWNILDKLWRLEGAWKYVFPFVIYLVIGELVQGLLVGYETYHLYAAYGLRTLIVGGILLRYRSLYTELKERRLDVLALLVGVLIFALWVGLEGHYPLFFSASSHFDPTVFGTDMAIMMLSLRLVGSVLVAAFIEELFCRSFLMRYVINPEKWADIPIGTYTFTSFVVVALFFGFAHCRWLPGILTGIVLNLLLYKRRNIFSCVEAHGMANLLLFVYVVYTESWFFW</sequence>
<feature type="domain" description="CAAX prenyl protease 2/Lysostaphin resistance protein A-like" evidence="2">
    <location>
        <begin position="172"/>
        <end position="263"/>
    </location>
</feature>
<feature type="transmembrane region" description="Helical" evidence="1">
    <location>
        <begin position="230"/>
        <end position="246"/>
    </location>
</feature>
<feature type="transmembrane region" description="Helical" evidence="1">
    <location>
        <begin position="204"/>
        <end position="224"/>
    </location>
</feature>
<evidence type="ECO:0000313" key="3">
    <source>
        <dbReference type="EMBL" id="QNO53069.1"/>
    </source>
</evidence>
<reference evidence="3" key="1">
    <citation type="submission" date="2020-06" db="EMBL/GenBank/DDBJ databases">
        <title>Unique genomic features of the anaerobic methanotrophic archaea.</title>
        <authorList>
            <person name="Chadwick G.L."/>
            <person name="Skennerton C.T."/>
            <person name="Laso-Perez R."/>
            <person name="Leu A.O."/>
            <person name="Speth D.R."/>
            <person name="Yu H."/>
            <person name="Morgan-Lang C."/>
            <person name="Hatzenpichler R."/>
            <person name="Goudeau D."/>
            <person name="Malmstrom R."/>
            <person name="Brazelton W.J."/>
            <person name="Woyke T."/>
            <person name="Hallam S.J."/>
            <person name="Tyson G.W."/>
            <person name="Wegener G."/>
            <person name="Boetius A."/>
            <person name="Orphan V."/>
        </authorList>
    </citation>
    <scope>NUCLEOTIDE SEQUENCE</scope>
</reference>
<dbReference type="EMBL" id="MT631530">
    <property type="protein sequence ID" value="QNO53069.1"/>
    <property type="molecule type" value="Genomic_DNA"/>
</dbReference>
<feature type="transmembrane region" description="Helical" evidence="1">
    <location>
        <begin position="258"/>
        <end position="276"/>
    </location>
</feature>
<dbReference type="Pfam" id="PF02517">
    <property type="entry name" value="Rce1-like"/>
    <property type="match status" value="1"/>
</dbReference>
<dbReference type="GO" id="GO:0004175">
    <property type="term" value="F:endopeptidase activity"/>
    <property type="evidence" value="ECO:0007669"/>
    <property type="project" value="UniProtKB-ARBA"/>
</dbReference>
<keyword evidence="1" id="KW-0472">Membrane</keyword>
<proteinExistence type="predicted"/>
<keyword evidence="1" id="KW-1133">Transmembrane helix</keyword>
<name>A0A7G9YYI5_9EURY</name>
<dbReference type="InterPro" id="IPR014346">
    <property type="entry name" value="Prenyl_protease-related"/>
</dbReference>
<feature type="transmembrane region" description="Helical" evidence="1">
    <location>
        <begin position="12"/>
        <end position="45"/>
    </location>
</feature>
<organism evidence="3">
    <name type="scientific">Candidatus Methanophagaceae archaeon ANME-1 ERB6</name>
    <dbReference type="NCBI Taxonomy" id="2759912"/>
    <lineage>
        <taxon>Archaea</taxon>
        <taxon>Methanobacteriati</taxon>
        <taxon>Methanobacteriota</taxon>
        <taxon>Stenosarchaea group</taxon>
        <taxon>Methanomicrobia</taxon>
        <taxon>Candidatus Methanophagales</taxon>
        <taxon>Candidatus Methanophagaceae</taxon>
    </lineage>
</organism>
<dbReference type="GO" id="GO:0080120">
    <property type="term" value="P:CAAX-box protein maturation"/>
    <property type="evidence" value="ECO:0007669"/>
    <property type="project" value="UniProtKB-ARBA"/>
</dbReference>
<accession>A0A7G9YYI5</accession>
<evidence type="ECO:0000259" key="2">
    <source>
        <dbReference type="Pfam" id="PF02517"/>
    </source>
</evidence>
<feature type="transmembrane region" description="Helical" evidence="1">
    <location>
        <begin position="124"/>
        <end position="142"/>
    </location>
</feature>
<feature type="transmembrane region" description="Helical" evidence="1">
    <location>
        <begin position="162"/>
        <end position="184"/>
    </location>
</feature>
<evidence type="ECO:0000256" key="1">
    <source>
        <dbReference type="SAM" id="Phobius"/>
    </source>
</evidence>
<feature type="transmembrane region" description="Helical" evidence="1">
    <location>
        <begin position="92"/>
        <end position="112"/>
    </location>
</feature>
<dbReference type="InterPro" id="IPR003675">
    <property type="entry name" value="Rce1/LyrA-like_dom"/>
</dbReference>
<dbReference type="NCBIfam" id="TIGR03008">
    <property type="entry name" value="pepcterm_CAAX"/>
    <property type="match status" value="1"/>
</dbReference>
<dbReference type="PROSITE" id="PS51257">
    <property type="entry name" value="PROKAR_LIPOPROTEIN"/>
    <property type="match status" value="1"/>
</dbReference>
<gene>
    <name evidence="3" type="ORF">GGECLBBC_00008</name>
</gene>
<protein>
    <recommendedName>
        <fullName evidence="2">CAAX prenyl protease 2/Lysostaphin resistance protein A-like domain-containing protein</fullName>
    </recommendedName>
</protein>
<keyword evidence="1" id="KW-0812">Transmembrane</keyword>
<dbReference type="AlphaFoldDB" id="A0A7G9YYI5"/>
<feature type="transmembrane region" description="Helical" evidence="1">
    <location>
        <begin position="65"/>
        <end position="86"/>
    </location>
</feature>